<keyword evidence="4" id="KW-0221">Differentiation</keyword>
<dbReference type="InterPro" id="IPR009057">
    <property type="entry name" value="Homeodomain-like_sf"/>
</dbReference>
<protein>
    <recommendedName>
        <fullName evidence="11">Transcription factor GAMYB</fullName>
    </recommendedName>
    <alternativeName>
        <fullName evidence="12">OsGAMyb</fullName>
    </alternativeName>
</protein>
<keyword evidence="9" id="KW-0804">Transcription</keyword>
<gene>
    <name evidence="16" type="ordered locus">Os03g0578900</name>
    <name evidence="16" type="ORF">OSNPB_030578900</name>
</gene>
<keyword evidence="3" id="KW-0677">Repeat</keyword>
<feature type="region of interest" description="Disordered" evidence="13">
    <location>
        <begin position="402"/>
        <end position="421"/>
    </location>
</feature>
<dbReference type="Gene3D" id="1.10.10.60">
    <property type="entry name" value="Homeodomain-like"/>
    <property type="match status" value="2"/>
</dbReference>
<evidence type="ECO:0000256" key="6">
    <source>
        <dbReference type="ARBA" id="ARBA00023089"/>
    </source>
</evidence>
<dbReference type="GO" id="GO:0003677">
    <property type="term" value="F:DNA binding"/>
    <property type="evidence" value="ECO:0007669"/>
    <property type="project" value="UniProtKB-KW"/>
</dbReference>
<keyword evidence="17" id="KW-1185">Reference proteome</keyword>
<feature type="domain" description="Myb-like" evidence="14">
    <location>
        <begin position="190"/>
        <end position="239"/>
    </location>
</feature>
<dbReference type="CDD" id="cd00167">
    <property type="entry name" value="SANT"/>
    <property type="match status" value="2"/>
</dbReference>
<feature type="compositionally biased region" description="Gly residues" evidence="13">
    <location>
        <begin position="516"/>
        <end position="528"/>
    </location>
</feature>
<dbReference type="PROSITE" id="PS50090">
    <property type="entry name" value="MYB_LIKE"/>
    <property type="match status" value="2"/>
</dbReference>
<evidence type="ECO:0000256" key="7">
    <source>
        <dbReference type="ARBA" id="ARBA00023125"/>
    </source>
</evidence>
<dbReference type="STRING" id="39947.A0A0P0W0B3"/>
<proteinExistence type="predicted"/>
<evidence type="ECO:0000256" key="5">
    <source>
        <dbReference type="ARBA" id="ARBA00023015"/>
    </source>
</evidence>
<keyword evidence="5" id="KW-0805">Transcription regulation</keyword>
<keyword evidence="7" id="KW-0238">DNA-binding</keyword>
<evidence type="ECO:0000256" key="13">
    <source>
        <dbReference type="SAM" id="MobiDB-lite"/>
    </source>
</evidence>
<dbReference type="GO" id="GO:0009555">
    <property type="term" value="P:pollen development"/>
    <property type="evidence" value="ECO:0007669"/>
    <property type="project" value="UniProtKB-ARBA"/>
</dbReference>
<dbReference type="GO" id="GO:0005634">
    <property type="term" value="C:nucleus"/>
    <property type="evidence" value="ECO:0000318"/>
    <property type="project" value="GO_Central"/>
</dbReference>
<keyword evidence="10" id="KW-0539">Nucleus</keyword>
<dbReference type="InterPro" id="IPR001005">
    <property type="entry name" value="SANT/Myb"/>
</dbReference>
<dbReference type="GO" id="GO:0006355">
    <property type="term" value="P:regulation of DNA-templated transcription"/>
    <property type="evidence" value="ECO:0000318"/>
    <property type="project" value="GO_Central"/>
</dbReference>
<dbReference type="EMBL" id="AP014959">
    <property type="protein sequence ID" value="BAS85046.1"/>
    <property type="molecule type" value="Genomic_DNA"/>
</dbReference>
<name>A0A0P0W0B3_ORYSJ</name>
<evidence type="ECO:0000256" key="11">
    <source>
        <dbReference type="ARBA" id="ARBA00071221"/>
    </source>
</evidence>
<dbReference type="PANTHER" id="PTHR47995">
    <property type="entry name" value="TRANSCRIPTION FACTOR MYB33-RELATED"/>
    <property type="match status" value="1"/>
</dbReference>
<feature type="domain" description="Myb-like" evidence="14">
    <location>
        <begin position="240"/>
        <end position="290"/>
    </location>
</feature>
<dbReference type="eggNOG" id="KOG0048">
    <property type="taxonomic scope" value="Eukaryota"/>
</dbReference>
<reference evidence="17" key="1">
    <citation type="journal article" date="2005" name="Nature">
        <title>The map-based sequence of the rice genome.</title>
        <authorList>
            <consortium name="International rice genome sequencing project (IRGSP)"/>
            <person name="Matsumoto T."/>
            <person name="Wu J."/>
            <person name="Kanamori H."/>
            <person name="Katayose Y."/>
            <person name="Fujisawa M."/>
            <person name="Namiki N."/>
            <person name="Mizuno H."/>
            <person name="Yamamoto K."/>
            <person name="Antonio B.A."/>
            <person name="Baba T."/>
            <person name="Sakata K."/>
            <person name="Nagamura Y."/>
            <person name="Aoki H."/>
            <person name="Arikawa K."/>
            <person name="Arita K."/>
            <person name="Bito T."/>
            <person name="Chiden Y."/>
            <person name="Fujitsuka N."/>
            <person name="Fukunaka R."/>
            <person name="Hamada M."/>
            <person name="Harada C."/>
            <person name="Hayashi A."/>
            <person name="Hijishita S."/>
            <person name="Honda M."/>
            <person name="Hosokawa S."/>
            <person name="Ichikawa Y."/>
            <person name="Idonuma A."/>
            <person name="Iijima M."/>
            <person name="Ikeda M."/>
            <person name="Ikeno M."/>
            <person name="Ito K."/>
            <person name="Ito S."/>
            <person name="Ito T."/>
            <person name="Ito Y."/>
            <person name="Ito Y."/>
            <person name="Iwabuchi A."/>
            <person name="Kamiya K."/>
            <person name="Karasawa W."/>
            <person name="Kurita K."/>
            <person name="Katagiri S."/>
            <person name="Kikuta A."/>
            <person name="Kobayashi H."/>
            <person name="Kobayashi N."/>
            <person name="Machita K."/>
            <person name="Maehara T."/>
            <person name="Masukawa M."/>
            <person name="Mizubayashi T."/>
            <person name="Mukai Y."/>
            <person name="Nagasaki H."/>
            <person name="Nagata Y."/>
            <person name="Naito S."/>
            <person name="Nakashima M."/>
            <person name="Nakama Y."/>
            <person name="Nakamichi Y."/>
            <person name="Nakamura M."/>
            <person name="Meguro A."/>
            <person name="Negishi M."/>
            <person name="Ohta I."/>
            <person name="Ohta T."/>
            <person name="Okamoto M."/>
            <person name="Ono N."/>
            <person name="Saji S."/>
            <person name="Sakaguchi M."/>
            <person name="Sakai K."/>
            <person name="Shibata M."/>
            <person name="Shimokawa T."/>
            <person name="Song J."/>
            <person name="Takazaki Y."/>
            <person name="Terasawa K."/>
            <person name="Tsugane M."/>
            <person name="Tsuji K."/>
            <person name="Ueda S."/>
            <person name="Waki K."/>
            <person name="Yamagata H."/>
            <person name="Yamamoto M."/>
            <person name="Yamamoto S."/>
            <person name="Yamane H."/>
            <person name="Yoshiki S."/>
            <person name="Yoshihara R."/>
            <person name="Yukawa K."/>
            <person name="Zhong H."/>
            <person name="Yano M."/>
            <person name="Yuan Q."/>
            <person name="Ouyang S."/>
            <person name="Liu J."/>
            <person name="Jones K.M."/>
            <person name="Gansberger K."/>
            <person name="Moffat K."/>
            <person name="Hill J."/>
            <person name="Bera J."/>
            <person name="Fadrosh D."/>
            <person name="Jin S."/>
            <person name="Johri S."/>
            <person name="Kim M."/>
            <person name="Overton L."/>
            <person name="Reardon M."/>
            <person name="Tsitrin T."/>
            <person name="Vuong H."/>
            <person name="Weaver B."/>
            <person name="Ciecko A."/>
            <person name="Tallon L."/>
            <person name="Jackson J."/>
            <person name="Pai G."/>
            <person name="Aken S.V."/>
            <person name="Utterback T."/>
            <person name="Reidmuller S."/>
            <person name="Feldblyum T."/>
            <person name="Hsiao J."/>
            <person name="Zismann V."/>
            <person name="Iobst S."/>
            <person name="de Vazeille A.R."/>
            <person name="Buell C.R."/>
            <person name="Ying K."/>
            <person name="Li Y."/>
            <person name="Lu T."/>
            <person name="Huang Y."/>
            <person name="Zhao Q."/>
            <person name="Feng Q."/>
            <person name="Zhang L."/>
            <person name="Zhu J."/>
            <person name="Weng Q."/>
            <person name="Mu J."/>
            <person name="Lu Y."/>
            <person name="Fan D."/>
            <person name="Liu Y."/>
            <person name="Guan J."/>
            <person name="Zhang Y."/>
            <person name="Yu S."/>
            <person name="Liu X."/>
            <person name="Zhang Y."/>
            <person name="Hong G."/>
            <person name="Han B."/>
            <person name="Choisne N."/>
            <person name="Demange N."/>
            <person name="Orjeda G."/>
            <person name="Samain S."/>
            <person name="Cattolico L."/>
            <person name="Pelletier E."/>
            <person name="Couloux A."/>
            <person name="Segurens B."/>
            <person name="Wincker P."/>
            <person name="D'Hont A."/>
            <person name="Scarpelli C."/>
            <person name="Weissenbach J."/>
            <person name="Salanoubat M."/>
            <person name="Quetier F."/>
            <person name="Yu Y."/>
            <person name="Kim H.R."/>
            <person name="Rambo T."/>
            <person name="Currie J."/>
            <person name="Collura K."/>
            <person name="Luo M."/>
            <person name="Yang T."/>
            <person name="Ammiraju J.S.S."/>
            <person name="Engler F."/>
            <person name="Soderlund C."/>
            <person name="Wing R.A."/>
            <person name="Palmer L.E."/>
            <person name="de la Bastide M."/>
            <person name="Spiegel L."/>
            <person name="Nascimento L."/>
            <person name="Zutavern T."/>
            <person name="O'Shaughnessy A."/>
            <person name="Dike S."/>
            <person name="Dedhia N."/>
            <person name="Preston R."/>
            <person name="Balija V."/>
            <person name="McCombie W.R."/>
            <person name="Chow T."/>
            <person name="Chen H."/>
            <person name="Chung M."/>
            <person name="Chen C."/>
            <person name="Shaw J."/>
            <person name="Wu H."/>
            <person name="Hsiao K."/>
            <person name="Chao Y."/>
            <person name="Chu M."/>
            <person name="Cheng C."/>
            <person name="Hour A."/>
            <person name="Lee P."/>
            <person name="Lin S."/>
            <person name="Lin Y."/>
            <person name="Liou J."/>
            <person name="Liu S."/>
            <person name="Hsing Y."/>
            <person name="Raghuvanshi S."/>
            <person name="Mohanty A."/>
            <person name="Bharti A.K."/>
            <person name="Gaur A."/>
            <person name="Gupta V."/>
            <person name="Kumar D."/>
            <person name="Ravi V."/>
            <person name="Vij S."/>
            <person name="Kapur A."/>
            <person name="Khurana P."/>
            <person name="Khurana P."/>
            <person name="Khurana J.P."/>
            <person name="Tyagi A.K."/>
            <person name="Gaikwad K."/>
            <person name="Singh A."/>
            <person name="Dalal V."/>
            <person name="Srivastava S."/>
            <person name="Dixit A."/>
            <person name="Pal A.K."/>
            <person name="Ghazi I.A."/>
            <person name="Yadav M."/>
            <person name="Pandit A."/>
            <person name="Bhargava A."/>
            <person name="Sureshbabu K."/>
            <person name="Batra K."/>
            <person name="Sharma T.R."/>
            <person name="Mohapatra T."/>
            <person name="Singh N.K."/>
            <person name="Messing J."/>
            <person name="Nelson A.B."/>
            <person name="Fuks G."/>
            <person name="Kavchok S."/>
            <person name="Keizer G."/>
            <person name="Linton E."/>
            <person name="Llaca V."/>
            <person name="Song R."/>
            <person name="Tanyolac B."/>
            <person name="Young S."/>
            <person name="Ho-Il K."/>
            <person name="Hahn J.H."/>
            <person name="Sangsakoo G."/>
            <person name="Vanavichit A."/>
            <person name="de Mattos Luiz.A.T."/>
            <person name="Zimmer P.D."/>
            <person name="Malone G."/>
            <person name="Dellagostin O."/>
            <person name="de Oliveira A.C."/>
            <person name="Bevan M."/>
            <person name="Bancroft I."/>
            <person name="Minx P."/>
            <person name="Cordum H."/>
            <person name="Wilson R."/>
            <person name="Cheng Z."/>
            <person name="Jin W."/>
            <person name="Jiang J."/>
            <person name="Leong S.A."/>
            <person name="Iwama H."/>
            <person name="Gojobori T."/>
            <person name="Itoh T."/>
            <person name="Niimura Y."/>
            <person name="Fujii Y."/>
            <person name="Habara T."/>
            <person name="Sakai H."/>
            <person name="Sato Y."/>
            <person name="Wilson G."/>
            <person name="Kumar K."/>
            <person name="McCouch S."/>
            <person name="Juretic N."/>
            <person name="Hoen D."/>
            <person name="Wright S."/>
            <person name="Bruskiewich R."/>
            <person name="Bureau T."/>
            <person name="Miyao A."/>
            <person name="Hirochika H."/>
            <person name="Nishikawa T."/>
            <person name="Kadowaki K."/>
            <person name="Sugiura M."/>
            <person name="Burr B."/>
            <person name="Sasaki T."/>
        </authorList>
    </citation>
    <scope>NUCLEOTIDE SEQUENCE [LARGE SCALE GENOMIC DNA]</scope>
    <source>
        <strain evidence="17">cv. Nipponbare</strain>
    </source>
</reference>
<dbReference type="Pfam" id="PF00249">
    <property type="entry name" value="Myb_DNA-binding"/>
    <property type="match status" value="2"/>
</dbReference>
<dbReference type="GO" id="GO:0030154">
    <property type="term" value="P:cell differentiation"/>
    <property type="evidence" value="ECO:0007669"/>
    <property type="project" value="UniProtKB-KW"/>
</dbReference>
<feature type="domain" description="HTH myb-type" evidence="15">
    <location>
        <begin position="190"/>
        <end position="239"/>
    </location>
</feature>
<dbReference type="GO" id="GO:0003700">
    <property type="term" value="F:DNA-binding transcription factor activity"/>
    <property type="evidence" value="ECO:0000318"/>
    <property type="project" value="GO_Central"/>
</dbReference>
<dbReference type="InParanoid" id="A0A0P0W0B3"/>
<feature type="region of interest" description="Disordered" evidence="13">
    <location>
        <begin position="494"/>
        <end position="528"/>
    </location>
</feature>
<dbReference type="Gramene" id="Os03t0578900-00">
    <property type="protein sequence ID" value="Os03t0578900-00"/>
    <property type="gene ID" value="Os03g0578900"/>
</dbReference>
<accession>A0A0P0W0B3</accession>
<feature type="region of interest" description="Disordered" evidence="13">
    <location>
        <begin position="426"/>
        <end position="464"/>
    </location>
</feature>
<keyword evidence="6" id="KW-0287">Flowering</keyword>
<dbReference type="PaxDb" id="39947-A0A0P0W0B3"/>
<feature type="compositionally biased region" description="Basic and acidic residues" evidence="13">
    <location>
        <begin position="163"/>
        <end position="175"/>
    </location>
</feature>
<evidence type="ECO:0000256" key="12">
    <source>
        <dbReference type="ARBA" id="ARBA00078675"/>
    </source>
</evidence>
<evidence type="ECO:0000256" key="10">
    <source>
        <dbReference type="ARBA" id="ARBA00023242"/>
    </source>
</evidence>
<dbReference type="AlphaFoldDB" id="A0A0P0W0B3"/>
<evidence type="ECO:0000256" key="8">
    <source>
        <dbReference type="ARBA" id="ARBA00023159"/>
    </source>
</evidence>
<keyword evidence="8" id="KW-0010">Activator</keyword>
<evidence type="ECO:0000256" key="9">
    <source>
        <dbReference type="ARBA" id="ARBA00023163"/>
    </source>
</evidence>
<feature type="compositionally biased region" description="Low complexity" evidence="13">
    <location>
        <begin position="402"/>
        <end position="417"/>
    </location>
</feature>
<dbReference type="FunFam" id="1.10.10.60:FF:000001">
    <property type="entry name" value="MYB-related transcription factor"/>
    <property type="match status" value="1"/>
</dbReference>
<dbReference type="GO" id="GO:0009908">
    <property type="term" value="P:flower development"/>
    <property type="evidence" value="ECO:0007669"/>
    <property type="project" value="UniProtKB-KW"/>
</dbReference>
<dbReference type="FunFam" id="1.10.10.60:FF:000119">
    <property type="entry name" value="Transcription factor GAMYB"/>
    <property type="match status" value="1"/>
</dbReference>
<evidence type="ECO:0000259" key="15">
    <source>
        <dbReference type="PROSITE" id="PS51294"/>
    </source>
</evidence>
<comment type="subcellular location">
    <subcellularLocation>
        <location evidence="1">Nucleus</location>
    </subcellularLocation>
</comment>
<feature type="domain" description="HTH myb-type" evidence="15">
    <location>
        <begin position="240"/>
        <end position="294"/>
    </location>
</feature>
<feature type="non-terminal residue" evidence="16">
    <location>
        <position position="1"/>
    </location>
</feature>
<evidence type="ECO:0000256" key="2">
    <source>
        <dbReference type="ARBA" id="ARBA00022473"/>
    </source>
</evidence>
<dbReference type="SMR" id="A0A0P0W0B3"/>
<evidence type="ECO:0000259" key="14">
    <source>
        <dbReference type="PROSITE" id="PS50090"/>
    </source>
</evidence>
<reference evidence="16 17" key="3">
    <citation type="journal article" date="2013" name="Rice">
        <title>Improvement of the Oryza sativa Nipponbare reference genome using next generation sequence and optical map data.</title>
        <authorList>
            <person name="Kawahara Y."/>
            <person name="de la Bastide M."/>
            <person name="Hamilton J.P."/>
            <person name="Kanamori H."/>
            <person name="McCombie W.R."/>
            <person name="Ouyang S."/>
            <person name="Schwartz D.C."/>
            <person name="Tanaka T."/>
            <person name="Wu J."/>
            <person name="Zhou S."/>
            <person name="Childs K.L."/>
            <person name="Davidson R.M."/>
            <person name="Lin H."/>
            <person name="Quesada-Ocampo L."/>
            <person name="Vaillancourt B."/>
            <person name="Sakai H."/>
            <person name="Lee S.S."/>
            <person name="Kim J."/>
            <person name="Numa H."/>
            <person name="Itoh T."/>
            <person name="Buell C.R."/>
            <person name="Matsumoto T."/>
        </authorList>
    </citation>
    <scope>NUCLEOTIDE SEQUENCE [LARGE SCALE GENOMIC DNA]</scope>
    <source>
        <strain evidence="17">cv. Nipponbare</strain>
    </source>
</reference>
<evidence type="ECO:0000313" key="16">
    <source>
        <dbReference type="EMBL" id="BAS85046.1"/>
    </source>
</evidence>
<dbReference type="SMART" id="SM00717">
    <property type="entry name" value="SANT"/>
    <property type="match status" value="2"/>
</dbReference>
<organism evidence="16 17">
    <name type="scientific">Oryza sativa subsp. japonica</name>
    <name type="common">Rice</name>
    <dbReference type="NCBI Taxonomy" id="39947"/>
    <lineage>
        <taxon>Eukaryota</taxon>
        <taxon>Viridiplantae</taxon>
        <taxon>Streptophyta</taxon>
        <taxon>Embryophyta</taxon>
        <taxon>Tracheophyta</taxon>
        <taxon>Spermatophyta</taxon>
        <taxon>Magnoliopsida</taxon>
        <taxon>Liliopsida</taxon>
        <taxon>Poales</taxon>
        <taxon>Poaceae</taxon>
        <taxon>BOP clade</taxon>
        <taxon>Oryzoideae</taxon>
        <taxon>Oryzeae</taxon>
        <taxon>Oryzinae</taxon>
        <taxon>Oryza</taxon>
        <taxon>Oryza sativa</taxon>
    </lineage>
</organism>
<evidence type="ECO:0000256" key="4">
    <source>
        <dbReference type="ARBA" id="ARBA00022782"/>
    </source>
</evidence>
<evidence type="ECO:0000256" key="3">
    <source>
        <dbReference type="ARBA" id="ARBA00022737"/>
    </source>
</evidence>
<sequence>ALHPHTTHHSILSIFQPLFSRSTLPYISPSSPPHTPDASIAPKVQELLASDASSPYIALWRAKRENNPDKRDSHVLPLALTPTTTAPHCLSPAKTTCNPHKTKKRQQPASLPPPILATSPLKSPPPPPLALHLSFSTHTTPAPAPAPASSEEEKEVVATAATGERRHEEATAGREEQEEEEEEEEAPVVLKKGPWTTAEDAVLVQHVRQHGEGNWNAVQRMTGLLRCGKSCRLRWTNHLRPNLKKGSFSPDEELLIAQLHAQLGNKWARMASHLPGRTDNEIKNYWNTRTKRRQRAGLPVYPPDVQLHLAFAKRCRYDDFSSPLSSPQQSAGSNVLSMDAADAAGAASSGYTSARPPPLDLAGQLAMGSRPVQLLAATPFSAPSSPWGKPFARNAQFFQFPHSSPVSPTTPTGPVQVHPVTPELSLGYGLHAGDRARLPPVSPSPGARAELPSSQLRPSMAPTTAAAAATGGLVGGALQDHPNAASLEAMLQELHDAIKIEPPAPPENRGTEEEGGGGGGNLRGVSGE</sequence>
<evidence type="ECO:0000313" key="17">
    <source>
        <dbReference type="Proteomes" id="UP000059680"/>
    </source>
</evidence>
<dbReference type="InterPro" id="IPR017930">
    <property type="entry name" value="Myb_dom"/>
</dbReference>
<dbReference type="Proteomes" id="UP000059680">
    <property type="component" value="Chromosome 3"/>
</dbReference>
<evidence type="ECO:0000256" key="1">
    <source>
        <dbReference type="ARBA" id="ARBA00004123"/>
    </source>
</evidence>
<feature type="region of interest" description="Disordered" evidence="13">
    <location>
        <begin position="86"/>
        <end position="192"/>
    </location>
</feature>
<reference evidence="16 17" key="2">
    <citation type="journal article" date="2013" name="Plant Cell Physiol.">
        <title>Rice Annotation Project Database (RAP-DB): an integrative and interactive database for rice genomics.</title>
        <authorList>
            <person name="Sakai H."/>
            <person name="Lee S.S."/>
            <person name="Tanaka T."/>
            <person name="Numa H."/>
            <person name="Kim J."/>
            <person name="Kawahara Y."/>
            <person name="Wakimoto H."/>
            <person name="Yang C.C."/>
            <person name="Iwamoto M."/>
            <person name="Abe T."/>
            <person name="Yamada Y."/>
            <person name="Muto A."/>
            <person name="Inokuchi H."/>
            <person name="Ikemura T."/>
            <person name="Matsumoto T."/>
            <person name="Sasaki T."/>
            <person name="Itoh T."/>
        </authorList>
    </citation>
    <scope>NUCLEOTIDE SEQUENCE [LARGE SCALE GENOMIC DNA]</scope>
    <source>
        <strain evidence="17">cv. Nipponbare</strain>
    </source>
</reference>
<dbReference type="PANTHER" id="PTHR47995:SF1">
    <property type="entry name" value="OS03G0578900 PROTEIN"/>
    <property type="match status" value="1"/>
</dbReference>
<dbReference type="SUPFAM" id="SSF46689">
    <property type="entry name" value="Homeodomain-like"/>
    <property type="match status" value="1"/>
</dbReference>
<dbReference type="PROSITE" id="PS51294">
    <property type="entry name" value="HTH_MYB"/>
    <property type="match status" value="2"/>
</dbReference>
<feature type="compositionally biased region" description="Low complexity" evidence="13">
    <location>
        <begin position="130"/>
        <end position="141"/>
    </location>
</feature>
<keyword evidence="2" id="KW-0217">Developmental protein</keyword>
<feature type="compositionally biased region" description="Acidic residues" evidence="13">
    <location>
        <begin position="176"/>
        <end position="186"/>
    </location>
</feature>